<evidence type="ECO:0000313" key="2">
    <source>
        <dbReference type="Proteomes" id="UP000034107"/>
    </source>
</evidence>
<organism evidence="1 2">
    <name type="scientific">Candidatus Nomurabacteria bacterium GW2011_GWA1_46_11</name>
    <dbReference type="NCBI Taxonomy" id="1618732"/>
    <lineage>
        <taxon>Bacteria</taxon>
        <taxon>Candidatus Nomuraibacteriota</taxon>
    </lineage>
</organism>
<accession>A0A0G1RMA9</accession>
<gene>
    <name evidence="1" type="ORF">UX31_C0007G0051</name>
</gene>
<evidence type="ECO:0000313" key="1">
    <source>
        <dbReference type="EMBL" id="KKU22065.1"/>
    </source>
</evidence>
<sequence>MQIELSELSLLAVRLVLAVIDQGAIDNTGQGQAVQINFPNFPRILDETGEAHFVLKVEGTLGRGAPITGAIHFRKKEAGGKWSEGEVAAFLKLGISRYVARLECHKGQLCVMVSRDRATGGEGEVVSAMQLRQVSPRS</sequence>
<comment type="caution">
    <text evidence="1">The sequence shown here is derived from an EMBL/GenBank/DDBJ whole genome shotgun (WGS) entry which is preliminary data.</text>
</comment>
<reference evidence="1 2" key="1">
    <citation type="journal article" date="2015" name="Nature">
        <title>rRNA introns, odd ribosomes, and small enigmatic genomes across a large radiation of phyla.</title>
        <authorList>
            <person name="Brown C.T."/>
            <person name="Hug L.A."/>
            <person name="Thomas B.C."/>
            <person name="Sharon I."/>
            <person name="Castelle C.J."/>
            <person name="Singh A."/>
            <person name="Wilkins M.J."/>
            <person name="Williams K.H."/>
            <person name="Banfield J.F."/>
        </authorList>
    </citation>
    <scope>NUCLEOTIDE SEQUENCE [LARGE SCALE GENOMIC DNA]</scope>
</reference>
<dbReference type="EMBL" id="LCLS01000007">
    <property type="protein sequence ID" value="KKU22065.1"/>
    <property type="molecule type" value="Genomic_DNA"/>
</dbReference>
<dbReference type="AlphaFoldDB" id="A0A0G1RMA9"/>
<proteinExistence type="predicted"/>
<dbReference type="Proteomes" id="UP000034107">
    <property type="component" value="Unassembled WGS sequence"/>
</dbReference>
<protein>
    <submittedName>
        <fullName evidence="1">Uncharacterized protein</fullName>
    </submittedName>
</protein>
<name>A0A0G1RMA9_9BACT</name>